<organism evidence="1">
    <name type="scientific">marine metagenome</name>
    <dbReference type="NCBI Taxonomy" id="408172"/>
    <lineage>
        <taxon>unclassified sequences</taxon>
        <taxon>metagenomes</taxon>
        <taxon>ecological metagenomes</taxon>
    </lineage>
</organism>
<accession>A0A382K562</accession>
<gene>
    <name evidence="1" type="ORF">METZ01_LOCUS271071</name>
</gene>
<reference evidence="1" key="1">
    <citation type="submission" date="2018-05" db="EMBL/GenBank/DDBJ databases">
        <authorList>
            <person name="Lanie J.A."/>
            <person name="Ng W.-L."/>
            <person name="Kazmierczak K.M."/>
            <person name="Andrzejewski T.M."/>
            <person name="Davidsen T.M."/>
            <person name="Wayne K.J."/>
            <person name="Tettelin H."/>
            <person name="Glass J.I."/>
            <person name="Rusch D."/>
            <person name="Podicherti R."/>
            <person name="Tsui H.-C.T."/>
            <person name="Winkler M.E."/>
        </authorList>
    </citation>
    <scope>NUCLEOTIDE SEQUENCE</scope>
</reference>
<dbReference type="AlphaFoldDB" id="A0A382K562"/>
<feature type="non-terminal residue" evidence="1">
    <location>
        <position position="61"/>
    </location>
</feature>
<feature type="non-terminal residue" evidence="1">
    <location>
        <position position="1"/>
    </location>
</feature>
<evidence type="ECO:0000313" key="1">
    <source>
        <dbReference type="EMBL" id="SVC18217.1"/>
    </source>
</evidence>
<sequence length="61" mass="7348">MTKTLLLIIIFIWGIPSTYIRSKFRKIVYKTDDWKINIKPVFIKELTGLFSNLYPHNIEYI</sequence>
<dbReference type="EMBL" id="UINC01077776">
    <property type="protein sequence ID" value="SVC18217.1"/>
    <property type="molecule type" value="Genomic_DNA"/>
</dbReference>
<proteinExistence type="predicted"/>
<name>A0A382K562_9ZZZZ</name>
<protein>
    <submittedName>
        <fullName evidence="1">Uncharacterized protein</fullName>
    </submittedName>
</protein>